<feature type="domain" description="Reverse transcriptase" evidence="1">
    <location>
        <begin position="3"/>
        <end position="120"/>
    </location>
</feature>
<dbReference type="PANTHER" id="PTHR33332">
    <property type="entry name" value="REVERSE TRANSCRIPTASE DOMAIN-CONTAINING PROTEIN"/>
    <property type="match status" value="1"/>
</dbReference>
<sequence length="138" mass="15519">MGWIRSFFSGRSMRVRINDSNSSPHPVMSGVPQGSVLGPLLFLIFINFIGSRLDVIFAEDLKLYFSYPISPSSATPAIDRLQDNITFLYETASSWSLKFAAEKRVHLRFSHSQNQPVTYPIYHLGGVPVQPADSQRDL</sequence>
<evidence type="ECO:0000313" key="2">
    <source>
        <dbReference type="EMBL" id="KAK3868985.1"/>
    </source>
</evidence>
<dbReference type="Proteomes" id="UP001286313">
    <property type="component" value="Unassembled WGS sequence"/>
</dbReference>
<dbReference type="InterPro" id="IPR000477">
    <property type="entry name" value="RT_dom"/>
</dbReference>
<evidence type="ECO:0000259" key="1">
    <source>
        <dbReference type="Pfam" id="PF00078"/>
    </source>
</evidence>
<keyword evidence="3" id="KW-1185">Reference proteome</keyword>
<reference evidence="2" key="1">
    <citation type="submission" date="2023-10" db="EMBL/GenBank/DDBJ databases">
        <title>Genome assemblies of two species of porcelain crab, Petrolisthes cinctipes and Petrolisthes manimaculis (Anomura: Porcellanidae).</title>
        <authorList>
            <person name="Angst P."/>
        </authorList>
    </citation>
    <scope>NUCLEOTIDE SEQUENCE</scope>
    <source>
        <strain evidence="2">PB745_01</strain>
        <tissue evidence="2">Gill</tissue>
    </source>
</reference>
<proteinExistence type="predicted"/>
<accession>A0AAE1F8S9</accession>
<comment type="caution">
    <text evidence="2">The sequence shown here is derived from an EMBL/GenBank/DDBJ whole genome shotgun (WGS) entry which is preliminary data.</text>
</comment>
<gene>
    <name evidence="2" type="ORF">Pcinc_025668</name>
</gene>
<dbReference type="AlphaFoldDB" id="A0AAE1F8S9"/>
<dbReference type="EMBL" id="JAWQEG010002911">
    <property type="protein sequence ID" value="KAK3868985.1"/>
    <property type="molecule type" value="Genomic_DNA"/>
</dbReference>
<evidence type="ECO:0000313" key="3">
    <source>
        <dbReference type="Proteomes" id="UP001286313"/>
    </source>
</evidence>
<organism evidence="2 3">
    <name type="scientific">Petrolisthes cinctipes</name>
    <name type="common">Flat porcelain crab</name>
    <dbReference type="NCBI Taxonomy" id="88211"/>
    <lineage>
        <taxon>Eukaryota</taxon>
        <taxon>Metazoa</taxon>
        <taxon>Ecdysozoa</taxon>
        <taxon>Arthropoda</taxon>
        <taxon>Crustacea</taxon>
        <taxon>Multicrustacea</taxon>
        <taxon>Malacostraca</taxon>
        <taxon>Eumalacostraca</taxon>
        <taxon>Eucarida</taxon>
        <taxon>Decapoda</taxon>
        <taxon>Pleocyemata</taxon>
        <taxon>Anomura</taxon>
        <taxon>Galatheoidea</taxon>
        <taxon>Porcellanidae</taxon>
        <taxon>Petrolisthes</taxon>
    </lineage>
</organism>
<protein>
    <recommendedName>
        <fullName evidence="1">Reverse transcriptase domain-containing protein</fullName>
    </recommendedName>
</protein>
<name>A0AAE1F8S9_PETCI</name>
<dbReference type="Pfam" id="PF00078">
    <property type="entry name" value="RVT_1"/>
    <property type="match status" value="1"/>
</dbReference>